<keyword evidence="4" id="KW-1185">Reference proteome</keyword>
<feature type="chain" id="PRO_5015925508" description="Secretion system C-terminal sorting domain-containing protein" evidence="1">
    <location>
        <begin position="22"/>
        <end position="452"/>
    </location>
</feature>
<evidence type="ECO:0000313" key="4">
    <source>
        <dbReference type="Proteomes" id="UP000248745"/>
    </source>
</evidence>
<dbReference type="Proteomes" id="UP000248745">
    <property type="component" value="Unassembled WGS sequence"/>
</dbReference>
<dbReference type="Pfam" id="PF18962">
    <property type="entry name" value="Por_Secre_tail"/>
    <property type="match status" value="1"/>
</dbReference>
<organism evidence="3 4">
    <name type="scientific">Taibaiella soli</name>
    <dbReference type="NCBI Taxonomy" id="1649169"/>
    <lineage>
        <taxon>Bacteria</taxon>
        <taxon>Pseudomonadati</taxon>
        <taxon>Bacteroidota</taxon>
        <taxon>Chitinophagia</taxon>
        <taxon>Chitinophagales</taxon>
        <taxon>Chitinophagaceae</taxon>
        <taxon>Taibaiella</taxon>
    </lineage>
</organism>
<accession>A0A2W2AVI1</accession>
<feature type="domain" description="Secretion system C-terminal sorting" evidence="2">
    <location>
        <begin position="374"/>
        <end position="447"/>
    </location>
</feature>
<sequence length="452" mass="51522">MKQLYTLAAILLCLEVVPASAKETGVAISGVFPHFNSSGLTSPSNGNVNTSTSRLIAKSHYVYDGSKLAAADSFSYIYSAGRGGNPDWEDANDDNVNFDTSVTYMFKYGYAYPSVRRMQTYNQQGLVASLWPQTWDGSNGDWENSKQYYYNYDNNYLLKTTMKMWFGGGWNNSLDYNNSYIYSPFRLLAMLNAPGYRRFFDYDANGNLVMSYDQTIQITGASQDNELDSFYYDSVTRLSAKTTQVHDSTTGGWMFSEHWDYDYTGTDSDVQSAYKLVWVNNAWAQSEYHIYTYDANHNMLSDLAKKWNGSVYVNASLTEWTYNTYSQPLTIVSRSWDGTAWNFATNDFTRNFYYENFVPTGIANLDKTPMFLNLYPSPATDVLNFGMNWEQPQQFNVAIYDMQGHVMKSWSENAVKTYNKQVALDGFNAGNYIVKMVAANGQQTTKMFTVNR</sequence>
<dbReference type="NCBIfam" id="TIGR04183">
    <property type="entry name" value="Por_Secre_tail"/>
    <property type="match status" value="1"/>
</dbReference>
<gene>
    <name evidence="3" type="ORF">DN068_16600</name>
</gene>
<protein>
    <recommendedName>
        <fullName evidence="2">Secretion system C-terminal sorting domain-containing protein</fullName>
    </recommendedName>
</protein>
<reference evidence="3 4" key="1">
    <citation type="submission" date="2018-06" db="EMBL/GenBank/DDBJ databases">
        <title>Mucibacter soli gen. nov., sp. nov., a new member of the family Chitinophagaceae producing mucin.</title>
        <authorList>
            <person name="Kim M.-K."/>
            <person name="Park S."/>
            <person name="Kim T.-S."/>
            <person name="Joung Y."/>
            <person name="Han J.-H."/>
            <person name="Kim S.B."/>
        </authorList>
    </citation>
    <scope>NUCLEOTIDE SEQUENCE [LARGE SCALE GENOMIC DNA]</scope>
    <source>
        <strain evidence="3 4">R1-15</strain>
    </source>
</reference>
<dbReference type="OrthoDB" id="9809583at2"/>
<dbReference type="Gene3D" id="2.40.128.720">
    <property type="match status" value="1"/>
</dbReference>
<keyword evidence="1" id="KW-0732">Signal</keyword>
<evidence type="ECO:0000259" key="2">
    <source>
        <dbReference type="Pfam" id="PF18962"/>
    </source>
</evidence>
<dbReference type="InterPro" id="IPR026444">
    <property type="entry name" value="Secre_tail"/>
</dbReference>
<proteinExistence type="predicted"/>
<feature type="signal peptide" evidence="1">
    <location>
        <begin position="1"/>
        <end position="21"/>
    </location>
</feature>
<evidence type="ECO:0000313" key="3">
    <source>
        <dbReference type="EMBL" id="PZF71688.1"/>
    </source>
</evidence>
<evidence type="ECO:0000256" key="1">
    <source>
        <dbReference type="SAM" id="SignalP"/>
    </source>
</evidence>
<dbReference type="AlphaFoldDB" id="A0A2W2AVI1"/>
<name>A0A2W2AVI1_9BACT</name>
<comment type="caution">
    <text evidence="3">The sequence shown here is derived from an EMBL/GenBank/DDBJ whole genome shotgun (WGS) entry which is preliminary data.</text>
</comment>
<dbReference type="RefSeq" id="WP_111000062.1">
    <property type="nucleotide sequence ID" value="NZ_QKTW01000022.1"/>
</dbReference>
<dbReference type="EMBL" id="QKTW01000022">
    <property type="protein sequence ID" value="PZF71688.1"/>
    <property type="molecule type" value="Genomic_DNA"/>
</dbReference>